<evidence type="ECO:0000313" key="6">
    <source>
        <dbReference type="Ensembl" id="ENSMZEP00005028684.1"/>
    </source>
</evidence>
<protein>
    <submittedName>
        <fullName evidence="6">Nephrocystin 4</fullName>
    </submittedName>
</protein>
<keyword evidence="7" id="KW-1185">Reference proteome</keyword>
<dbReference type="InterPro" id="IPR058686">
    <property type="entry name" value="Ig_NPHP4_3rd"/>
</dbReference>
<feature type="domain" description="NPHP4 Ig-like" evidence="1">
    <location>
        <begin position="875"/>
        <end position="958"/>
    </location>
</feature>
<evidence type="ECO:0000313" key="7">
    <source>
        <dbReference type="Proteomes" id="UP000265160"/>
    </source>
</evidence>
<reference evidence="6" key="2">
    <citation type="submission" date="2025-08" db="UniProtKB">
        <authorList>
            <consortium name="Ensembl"/>
        </authorList>
    </citation>
    <scope>IDENTIFICATION</scope>
</reference>
<dbReference type="GO" id="GO:0035869">
    <property type="term" value="C:ciliary transition zone"/>
    <property type="evidence" value="ECO:0007669"/>
    <property type="project" value="TreeGrafter"/>
</dbReference>
<dbReference type="Pfam" id="PF26015">
    <property type="entry name" value="Ig_NPH4_3rd"/>
    <property type="match status" value="1"/>
</dbReference>
<evidence type="ECO:0000259" key="3">
    <source>
        <dbReference type="Pfam" id="PF26187"/>
    </source>
</evidence>
<dbReference type="InterPro" id="IPR058688">
    <property type="entry name" value="Ig_NPHP4_2nd"/>
</dbReference>
<dbReference type="PANTHER" id="PTHR31043:SF3">
    <property type="entry name" value="NEPHROCYSTIN-4"/>
    <property type="match status" value="1"/>
</dbReference>
<dbReference type="Pfam" id="PF26186">
    <property type="entry name" value="NPHP4_C2_3rd"/>
    <property type="match status" value="1"/>
</dbReference>
<evidence type="ECO:0000259" key="4">
    <source>
        <dbReference type="Pfam" id="PF26189"/>
    </source>
</evidence>
<dbReference type="STRING" id="106582.ENSMZEP00005028684"/>
<accession>A0A3P9D2V6</accession>
<dbReference type="Pfam" id="PF26189">
    <property type="entry name" value="Ig_NPHP4_2nd"/>
    <property type="match status" value="2"/>
</dbReference>
<organism evidence="6 7">
    <name type="scientific">Maylandia zebra</name>
    <name type="common">zebra mbuna</name>
    <dbReference type="NCBI Taxonomy" id="106582"/>
    <lineage>
        <taxon>Eukaryota</taxon>
        <taxon>Metazoa</taxon>
        <taxon>Chordata</taxon>
        <taxon>Craniata</taxon>
        <taxon>Vertebrata</taxon>
        <taxon>Euteleostomi</taxon>
        <taxon>Actinopterygii</taxon>
        <taxon>Neopterygii</taxon>
        <taxon>Teleostei</taxon>
        <taxon>Neoteleostei</taxon>
        <taxon>Acanthomorphata</taxon>
        <taxon>Ovalentaria</taxon>
        <taxon>Cichlomorphae</taxon>
        <taxon>Cichliformes</taxon>
        <taxon>Cichlidae</taxon>
        <taxon>African cichlids</taxon>
        <taxon>Pseudocrenilabrinae</taxon>
        <taxon>Haplochromini</taxon>
        <taxon>Maylandia</taxon>
        <taxon>Maylandia zebra complex</taxon>
    </lineage>
</organism>
<dbReference type="Proteomes" id="UP000265160">
    <property type="component" value="LG20"/>
</dbReference>
<feature type="domain" description="NPHP4 C2-like" evidence="2">
    <location>
        <begin position="316"/>
        <end position="550"/>
    </location>
</feature>
<dbReference type="InterPro" id="IPR058687">
    <property type="entry name" value="Ig_NPHP4_1st"/>
</dbReference>
<dbReference type="PANTHER" id="PTHR31043">
    <property type="entry name" value="NEPHROCYSTIN-4"/>
    <property type="match status" value="1"/>
</dbReference>
<dbReference type="Pfam" id="PF26190">
    <property type="entry name" value="Ig_NPHP4_1st"/>
    <property type="match status" value="1"/>
</dbReference>
<dbReference type="Pfam" id="PF26187">
    <property type="entry name" value="Ig_NPHP4_4th"/>
    <property type="match status" value="1"/>
</dbReference>
<dbReference type="InterPro" id="IPR029775">
    <property type="entry name" value="NPHP4"/>
</dbReference>
<dbReference type="AlphaFoldDB" id="A0A3P9D2V6"/>
<feature type="domain" description="NPHP4 Ig-like" evidence="4">
    <location>
        <begin position="820"/>
        <end position="864"/>
    </location>
</feature>
<dbReference type="GO" id="GO:0097730">
    <property type="term" value="C:non-motile cilium"/>
    <property type="evidence" value="ECO:0007669"/>
    <property type="project" value="InterPro"/>
</dbReference>
<feature type="domain" description="NPHP4 Ig-like" evidence="3">
    <location>
        <begin position="964"/>
        <end position="1058"/>
    </location>
</feature>
<dbReference type="InterPro" id="IPR058685">
    <property type="entry name" value="Ig_NPHP4_4th"/>
</dbReference>
<dbReference type="InterPro" id="IPR058765">
    <property type="entry name" value="NPHP4_C2-like"/>
</dbReference>
<dbReference type="GO" id="GO:1904491">
    <property type="term" value="P:protein localization to ciliary transition zone"/>
    <property type="evidence" value="ECO:0007669"/>
    <property type="project" value="TreeGrafter"/>
</dbReference>
<dbReference type="GeneTree" id="ENSGT00510000048827"/>
<reference evidence="6 7" key="1">
    <citation type="journal article" date="2014" name="Nature">
        <title>The genomic substrate for adaptive radiation in African cichlid fish.</title>
        <authorList>
            <person name="Brawand D."/>
            <person name="Wagner C.E."/>
            <person name="Li Y.I."/>
            <person name="Malinsky M."/>
            <person name="Keller I."/>
            <person name="Fan S."/>
            <person name="Simakov O."/>
            <person name="Ng A.Y."/>
            <person name="Lim Z.W."/>
            <person name="Bezault E."/>
            <person name="Turner-Maier J."/>
            <person name="Johnson J."/>
            <person name="Alcazar R."/>
            <person name="Noh H.J."/>
            <person name="Russell P."/>
            <person name="Aken B."/>
            <person name="Alfoldi J."/>
            <person name="Amemiya C."/>
            <person name="Azzouzi N."/>
            <person name="Baroiller J.F."/>
            <person name="Barloy-Hubler F."/>
            <person name="Berlin A."/>
            <person name="Bloomquist R."/>
            <person name="Carleton K.L."/>
            <person name="Conte M.A."/>
            <person name="D'Cotta H."/>
            <person name="Eshel O."/>
            <person name="Gaffney L."/>
            <person name="Galibert F."/>
            <person name="Gante H.F."/>
            <person name="Gnerre S."/>
            <person name="Greuter L."/>
            <person name="Guyon R."/>
            <person name="Haddad N.S."/>
            <person name="Haerty W."/>
            <person name="Harris R.M."/>
            <person name="Hofmann H.A."/>
            <person name="Hourlier T."/>
            <person name="Hulata G."/>
            <person name="Jaffe D.B."/>
            <person name="Lara M."/>
            <person name="Lee A.P."/>
            <person name="MacCallum I."/>
            <person name="Mwaiko S."/>
            <person name="Nikaido M."/>
            <person name="Nishihara H."/>
            <person name="Ozouf-Costaz C."/>
            <person name="Penman D.J."/>
            <person name="Przybylski D."/>
            <person name="Rakotomanga M."/>
            <person name="Renn S.C.P."/>
            <person name="Ribeiro F.J."/>
            <person name="Ron M."/>
            <person name="Salzburger W."/>
            <person name="Sanchez-Pulido L."/>
            <person name="Santos M.E."/>
            <person name="Searle S."/>
            <person name="Sharpe T."/>
            <person name="Swofford R."/>
            <person name="Tan F.J."/>
            <person name="Williams L."/>
            <person name="Young S."/>
            <person name="Yin S."/>
            <person name="Okada N."/>
            <person name="Kocher T.D."/>
            <person name="Miska E.A."/>
            <person name="Lander E.S."/>
            <person name="Venkatesh B."/>
            <person name="Fernald R.D."/>
            <person name="Meyer A."/>
            <person name="Ponting C.P."/>
            <person name="Streelman J.T."/>
            <person name="Lindblad-Toh K."/>
            <person name="Seehausen O."/>
            <person name="Di Palma F."/>
        </authorList>
    </citation>
    <scope>NUCLEOTIDE SEQUENCE</scope>
</reference>
<dbReference type="GO" id="GO:0036064">
    <property type="term" value="C:ciliary basal body"/>
    <property type="evidence" value="ECO:0007669"/>
    <property type="project" value="TreeGrafter"/>
</dbReference>
<evidence type="ECO:0000259" key="5">
    <source>
        <dbReference type="Pfam" id="PF26190"/>
    </source>
</evidence>
<dbReference type="GO" id="GO:0090090">
    <property type="term" value="P:negative regulation of canonical Wnt signaling pathway"/>
    <property type="evidence" value="ECO:0007669"/>
    <property type="project" value="InterPro"/>
</dbReference>
<feature type="domain" description="NPHP4 Ig-like" evidence="4">
    <location>
        <begin position="797"/>
        <end position="818"/>
    </location>
</feature>
<sequence>KTFCVCILIPRSCPFKYTIYYIYISVISNHNMLKIIEGAHLACVLKKHPALDSVLHLFPENVLVSGEENIPGLVASPTGDVLLKPQTLKTLPFTLNRLTISLQPSLEKFESQLLQLINADLTFSHCFANSFASFALYCMCVSLCFFFSSTSSLPQILGLRSSLELRLTNHQALAIIFQLEYVFSTPIGRETMLSATSTSRAAFLHSLRWGIWCPFQEPAEWKGEEIQLVLQGGAKPNPHGAMVYSTEVSAKAQSPAPISAPSTAQACSAVSNFAHLEMDLQQRGGDSASLHDEGDQLQELPFTPVHAPSVVFSSRSSLAHLFSAGFPDIVDSSGQVADVLDPTEPLPFDPNREENDLQGNLLVFQFLAFTRIAAPGVGPDWPENIYFTFQFYRFPPVTSQRLKLLTGDKVQHKASNPLPCVLASINKDGTVNTGSPGLQLQFRVDDSFLKPGEKRWFLRYLALHAMHIDIWDSDSLLLIGSTAIELKYMLRQCKSAVQALHEVEVLTTDYVGEDTLLTNPDLGRHSASSPMTVHTIVRGRLHIRTGNIGKYRKTQLQLYCSIVTFLLWHNNTNVVKKATILLSILNKLFLNKPDDSDRKLKCMAAVREREASEDAKTAKVAAQSKKAQLANPSEAKSKAESIANMLSQAITTQHLLYASLGSAEYMEFVLKNPFNVPQTVTIHSDDPELSVITNTEEWRYFKALTRTPTPLEENMFHSEQGAPGPRVYLRPKESLHVPLKYQSFLCDHTMALQVWCRIKVHSHSMFYKVTFKAEDGKPMAICQVNVEPTPHVVDQTFRLYHPELCFLKKAIRLPVWHDPAPGEPQDVYLKVPGSPSPHIKMFFVMVFTDKWMAAPSQIWQIYVHFLERVDVSCVTGQRSCQSLVLRGTQAIRKVKCFSSHPGEIEVDPAGVFVLPPAAVQELQLKVQPWQAGSRFLYVNAVDVEQQRLVTAWLLCLNVHRPVLSKAFEVCVPVGGGRGSSRKITYTNPYTSSRTFLLRSDHPDLLQFKEDKFQIGGGESYTIGLRFATSQSPGSVDILVYVNNLEEKTEETFCVKVNYS</sequence>
<proteinExistence type="predicted"/>
<evidence type="ECO:0000259" key="1">
    <source>
        <dbReference type="Pfam" id="PF26015"/>
    </source>
</evidence>
<name>A0A3P9D2V6_9CICH</name>
<dbReference type="GO" id="GO:0097546">
    <property type="term" value="C:ciliary base"/>
    <property type="evidence" value="ECO:0007669"/>
    <property type="project" value="TreeGrafter"/>
</dbReference>
<dbReference type="Ensembl" id="ENSMZET00005029589.1">
    <property type="protein sequence ID" value="ENSMZEP00005028684.1"/>
    <property type="gene ID" value="ENSMZEG00005021385.1"/>
</dbReference>
<evidence type="ECO:0000259" key="2">
    <source>
        <dbReference type="Pfam" id="PF26186"/>
    </source>
</evidence>
<reference evidence="6" key="3">
    <citation type="submission" date="2025-09" db="UniProtKB">
        <authorList>
            <consortium name="Ensembl"/>
        </authorList>
    </citation>
    <scope>IDENTIFICATION</scope>
</reference>
<feature type="domain" description="NPHP4 Ig-like" evidence="5">
    <location>
        <begin position="652"/>
        <end position="790"/>
    </location>
</feature>